<keyword evidence="5" id="KW-0547">Nucleotide-binding</keyword>
<dbReference type="InterPro" id="IPR017871">
    <property type="entry name" value="ABC_transporter-like_CS"/>
</dbReference>
<dbReference type="GO" id="GO:0043190">
    <property type="term" value="C:ATP-binding cassette (ABC) transporter complex"/>
    <property type="evidence" value="ECO:0007669"/>
    <property type="project" value="TreeGrafter"/>
</dbReference>
<dbReference type="FunFam" id="3.40.50.300:FF:000224">
    <property type="entry name" value="Energy-coupling factor transporter ATP-binding protein EcfA"/>
    <property type="match status" value="2"/>
</dbReference>
<dbReference type="GO" id="GO:0016887">
    <property type="term" value="F:ATP hydrolysis activity"/>
    <property type="evidence" value="ECO:0007669"/>
    <property type="project" value="InterPro"/>
</dbReference>
<evidence type="ECO:0000256" key="7">
    <source>
        <dbReference type="ARBA" id="ARBA00022967"/>
    </source>
</evidence>
<dbReference type="InterPro" id="IPR015856">
    <property type="entry name" value="ABC_transpr_CbiO/EcfA_su"/>
</dbReference>
<dbReference type="InterPro" id="IPR027417">
    <property type="entry name" value="P-loop_NTPase"/>
</dbReference>
<dbReference type="AlphaFoldDB" id="A0A5C0SDB5"/>
<keyword evidence="3" id="KW-0813">Transport</keyword>
<accession>A0A5C0SDB5</accession>
<dbReference type="OrthoDB" id="501320at2"/>
<evidence type="ECO:0000256" key="1">
    <source>
        <dbReference type="ARBA" id="ARBA00004202"/>
    </source>
</evidence>
<dbReference type="NCBIfam" id="NF010167">
    <property type="entry name" value="PRK13648.1"/>
    <property type="match status" value="2"/>
</dbReference>
<reference evidence="10 11" key="1">
    <citation type="submission" date="2019-07" db="EMBL/GenBank/DDBJ databases">
        <title>Complete genome of Crassaminicella thermophila SY095.</title>
        <authorList>
            <person name="Li X."/>
        </authorList>
    </citation>
    <scope>NUCLEOTIDE SEQUENCE [LARGE SCALE GENOMIC DNA]</scope>
    <source>
        <strain evidence="10 11">SY095</strain>
    </source>
</reference>
<evidence type="ECO:0000313" key="10">
    <source>
        <dbReference type="EMBL" id="QEK11388.1"/>
    </source>
</evidence>
<name>A0A5C0SDB5_CRATE</name>
<dbReference type="PANTHER" id="PTHR43553:SF21">
    <property type="entry name" value="ABC TRANSPORTER ATP-BINDING PROTEIN MA_1418-RELATED"/>
    <property type="match status" value="1"/>
</dbReference>
<dbReference type="KEGG" id="crs:FQB35_02810"/>
<evidence type="ECO:0000256" key="3">
    <source>
        <dbReference type="ARBA" id="ARBA00022448"/>
    </source>
</evidence>
<evidence type="ECO:0000256" key="6">
    <source>
        <dbReference type="ARBA" id="ARBA00022840"/>
    </source>
</evidence>
<dbReference type="Gene3D" id="3.40.50.300">
    <property type="entry name" value="P-loop containing nucleotide triphosphate hydrolases"/>
    <property type="match status" value="2"/>
</dbReference>
<feature type="domain" description="ABC transporter" evidence="9">
    <location>
        <begin position="300"/>
        <end position="530"/>
    </location>
</feature>
<dbReference type="GO" id="GO:0005524">
    <property type="term" value="F:ATP binding"/>
    <property type="evidence" value="ECO:0007669"/>
    <property type="project" value="UniProtKB-KW"/>
</dbReference>
<dbReference type="GO" id="GO:0042626">
    <property type="term" value="F:ATPase-coupled transmembrane transporter activity"/>
    <property type="evidence" value="ECO:0007669"/>
    <property type="project" value="TreeGrafter"/>
</dbReference>
<dbReference type="RefSeq" id="WP_148808492.1">
    <property type="nucleotide sequence ID" value="NZ_CP042243.1"/>
</dbReference>
<dbReference type="InterPro" id="IPR003439">
    <property type="entry name" value="ABC_transporter-like_ATP-bd"/>
</dbReference>
<dbReference type="InterPro" id="IPR003593">
    <property type="entry name" value="AAA+_ATPase"/>
</dbReference>
<dbReference type="SMART" id="SM00382">
    <property type="entry name" value="AAA"/>
    <property type="match status" value="2"/>
</dbReference>
<sequence>MANIKIKNLNYQYPETKNLALNNINLEIPQGQFVLLVGGSGSGKSTLIRSIAGLVPNFYGGKYGGEVYLDDKEIRQIDRRSFVQQVGMVFQDPESQLVMTNLEEEIVFGLENLELPNSLMKRRVMEVSSALSLSDYKNKFIPELSGGQKQKVALASVLAMQPDILLLDEPTSQLDPIAGEEILTMVRRLNEENGITVVLTEQRLERCFHLADRVLVMERGEIIYDHHDPKTIAEWAVDNKTPFIPPLAKLFANVGYREVPVTVKHGREILRSYRNKLKPIRIDSEKRAEKFEKTEEACLVDIKNLWFTYPNGKEVLKNINLKIKPGDFIVVMGENGGGKTTLMKHINGLLKPSRGHVKVLGKDTKKMSIEELSSIIGYLSQDPNDYLFLPTVREEVAFTLEKLGIKDDRIQNKILQKLQIDSLKERNPRDLSTGQRQRVALASILVTKPKLLLLDEPTRGLDYQLKEALGEVLLKLKEEGMTIFMIAHDVEFAAEYADEIILLDGGSIIARGNKYEMLTNSTFYSPQISKLFHNFVENVVTLDQGEVILRNMIGSDQKEKYA</sequence>
<comment type="subcellular location">
    <subcellularLocation>
        <location evidence="1">Cell membrane</location>
        <topology evidence="1">Peripheral membrane protein</topology>
    </subcellularLocation>
</comment>
<evidence type="ECO:0000259" key="9">
    <source>
        <dbReference type="PROSITE" id="PS50893"/>
    </source>
</evidence>
<protein>
    <submittedName>
        <fullName evidence="10">ABC transporter ATP-binding protein</fullName>
    </submittedName>
</protein>
<dbReference type="SUPFAM" id="SSF52540">
    <property type="entry name" value="P-loop containing nucleoside triphosphate hydrolases"/>
    <property type="match status" value="2"/>
</dbReference>
<gene>
    <name evidence="10" type="ORF">FQB35_02810</name>
</gene>
<dbReference type="EMBL" id="CP042243">
    <property type="protein sequence ID" value="QEK11388.1"/>
    <property type="molecule type" value="Genomic_DNA"/>
</dbReference>
<evidence type="ECO:0000256" key="5">
    <source>
        <dbReference type="ARBA" id="ARBA00022741"/>
    </source>
</evidence>
<dbReference type="PROSITE" id="PS50893">
    <property type="entry name" value="ABC_TRANSPORTER_2"/>
    <property type="match status" value="2"/>
</dbReference>
<feature type="domain" description="ABC transporter" evidence="9">
    <location>
        <begin position="4"/>
        <end position="244"/>
    </location>
</feature>
<keyword evidence="4" id="KW-1003">Cell membrane</keyword>
<dbReference type="PROSITE" id="PS00211">
    <property type="entry name" value="ABC_TRANSPORTER_1"/>
    <property type="match status" value="1"/>
</dbReference>
<dbReference type="PANTHER" id="PTHR43553">
    <property type="entry name" value="HEAVY METAL TRANSPORTER"/>
    <property type="match status" value="1"/>
</dbReference>
<keyword evidence="11" id="KW-1185">Reference proteome</keyword>
<dbReference type="Proteomes" id="UP000324646">
    <property type="component" value="Chromosome"/>
</dbReference>
<evidence type="ECO:0000256" key="4">
    <source>
        <dbReference type="ARBA" id="ARBA00022475"/>
    </source>
</evidence>
<keyword evidence="8" id="KW-0472">Membrane</keyword>
<proteinExistence type="inferred from homology"/>
<dbReference type="CDD" id="cd03225">
    <property type="entry name" value="ABC_cobalt_CbiO_domain1"/>
    <property type="match status" value="2"/>
</dbReference>
<dbReference type="InterPro" id="IPR050095">
    <property type="entry name" value="ECF_ABC_transporter_ATP-bd"/>
</dbReference>
<organism evidence="10 11">
    <name type="scientific">Crassaminicella thermophila</name>
    <dbReference type="NCBI Taxonomy" id="2599308"/>
    <lineage>
        <taxon>Bacteria</taxon>
        <taxon>Bacillati</taxon>
        <taxon>Bacillota</taxon>
        <taxon>Clostridia</taxon>
        <taxon>Eubacteriales</taxon>
        <taxon>Clostridiaceae</taxon>
        <taxon>Crassaminicella</taxon>
    </lineage>
</organism>
<evidence type="ECO:0000256" key="2">
    <source>
        <dbReference type="ARBA" id="ARBA00005417"/>
    </source>
</evidence>
<keyword evidence="7" id="KW-1278">Translocase</keyword>
<keyword evidence="6 10" id="KW-0067">ATP-binding</keyword>
<comment type="similarity">
    <text evidence="2">Belongs to the ABC transporter superfamily.</text>
</comment>
<evidence type="ECO:0000256" key="8">
    <source>
        <dbReference type="ARBA" id="ARBA00023136"/>
    </source>
</evidence>
<dbReference type="Pfam" id="PF00005">
    <property type="entry name" value="ABC_tran"/>
    <property type="match status" value="2"/>
</dbReference>
<evidence type="ECO:0000313" key="11">
    <source>
        <dbReference type="Proteomes" id="UP000324646"/>
    </source>
</evidence>